<evidence type="ECO:0000313" key="3">
    <source>
        <dbReference type="EMBL" id="THW56823.1"/>
    </source>
</evidence>
<dbReference type="SMART" id="SM00903">
    <property type="entry name" value="Flavin_Reduct"/>
    <property type="match status" value="1"/>
</dbReference>
<feature type="domain" description="Flavin reductase like" evidence="2">
    <location>
        <begin position="154"/>
        <end position="312"/>
    </location>
</feature>
<feature type="compositionally biased region" description="Basic and acidic residues" evidence="1">
    <location>
        <begin position="357"/>
        <end position="367"/>
    </location>
</feature>
<dbReference type="Pfam" id="PF01613">
    <property type="entry name" value="Flavin_Reduct"/>
    <property type="match status" value="1"/>
</dbReference>
<reference evidence="3 4" key="1">
    <citation type="submission" date="2018-10" db="EMBL/GenBank/DDBJ databases">
        <title>Fifty Aureobasidium pullulans genomes reveal a recombining polyextremotolerant generalist.</title>
        <authorList>
            <person name="Gostincar C."/>
            <person name="Turk M."/>
            <person name="Zajc J."/>
            <person name="Gunde-Cimerman N."/>
        </authorList>
    </citation>
    <scope>NUCLEOTIDE SEQUENCE [LARGE SCALE GENOMIC DNA]</scope>
    <source>
        <strain evidence="3 4">EXF-10751</strain>
    </source>
</reference>
<dbReference type="AlphaFoldDB" id="A0A4S8YSC6"/>
<dbReference type="GO" id="GO:0010181">
    <property type="term" value="F:FMN binding"/>
    <property type="evidence" value="ECO:0007669"/>
    <property type="project" value="InterPro"/>
</dbReference>
<comment type="caution">
    <text evidence="3">The sequence shown here is derived from an EMBL/GenBank/DDBJ whole genome shotgun (WGS) entry which is preliminary data.</text>
</comment>
<protein>
    <recommendedName>
        <fullName evidence="2">Flavin reductase like domain-containing protein</fullName>
    </recommendedName>
</protein>
<dbReference type="EMBL" id="QZAN01000137">
    <property type="protein sequence ID" value="THW56823.1"/>
    <property type="molecule type" value="Genomic_DNA"/>
</dbReference>
<dbReference type="SUPFAM" id="SSF50475">
    <property type="entry name" value="FMN-binding split barrel"/>
    <property type="match status" value="1"/>
</dbReference>
<evidence type="ECO:0000259" key="2">
    <source>
        <dbReference type="SMART" id="SM00903"/>
    </source>
</evidence>
<dbReference type="PANTHER" id="PTHR43812:SF2">
    <property type="entry name" value="FLAVIN REDUCTASE LIKE DOMAIN-CONTAINING PROTEIN"/>
    <property type="match status" value="1"/>
</dbReference>
<organism evidence="3 4">
    <name type="scientific">Aureobasidium pullulans</name>
    <name type="common">Black yeast</name>
    <name type="synonym">Pullularia pullulans</name>
    <dbReference type="NCBI Taxonomy" id="5580"/>
    <lineage>
        <taxon>Eukaryota</taxon>
        <taxon>Fungi</taxon>
        <taxon>Dikarya</taxon>
        <taxon>Ascomycota</taxon>
        <taxon>Pezizomycotina</taxon>
        <taxon>Dothideomycetes</taxon>
        <taxon>Dothideomycetidae</taxon>
        <taxon>Dothideales</taxon>
        <taxon>Saccotheciaceae</taxon>
        <taxon>Aureobasidium</taxon>
    </lineage>
</organism>
<dbReference type="PANTHER" id="PTHR43812">
    <property type="entry name" value="BLR2425 PROTEIN"/>
    <property type="match status" value="1"/>
</dbReference>
<evidence type="ECO:0000313" key="4">
    <source>
        <dbReference type="Proteomes" id="UP000310421"/>
    </source>
</evidence>
<name>A0A4S8YSC6_AURPU</name>
<accession>A0A4S8YSC6</accession>
<dbReference type="Gene3D" id="2.30.110.10">
    <property type="entry name" value="Electron Transport, Fmn-binding Protein, Chain A"/>
    <property type="match status" value="1"/>
</dbReference>
<proteinExistence type="predicted"/>
<feature type="region of interest" description="Disordered" evidence="1">
    <location>
        <begin position="353"/>
        <end position="372"/>
    </location>
</feature>
<dbReference type="Proteomes" id="UP000310421">
    <property type="component" value="Unassembled WGS sequence"/>
</dbReference>
<dbReference type="InterPro" id="IPR012349">
    <property type="entry name" value="Split_barrel_FMN-bd"/>
</dbReference>
<dbReference type="InterPro" id="IPR002563">
    <property type="entry name" value="Flavin_Rdtase-like_dom"/>
</dbReference>
<sequence length="401" mass="44146">MNKHTFTTQALSRGVLALPPELRLTVWTHLALAMTSSQVVELTQLLSNVTTIDACKRLHLGHPMLATKFCDEYLENFFRVVPFVLELTRFNGLENIVFGAALFNTSGLIAHEGTWDPMEDIALAVEKSLQSWIGLASRCGVKDAIAPIRIELCACVVPRPIGWISTRSPQGKDNLAPYSQFNNLTFDPPYVMFSSNRTPEGKRKDTVINAETTGVFAWNLATYPLREKVNITAQQLDYGQDEFLTADLQKEDARLIPCSLVADSPVRFECAFHQLIELPGNPPMGTVDIIIARVLAIHISDNVITDGKIDISKTQPIARLGYYEYAVIKDTFEMRIPGTNKALLDGLEGSSRANRTLGEEGEGKELGGEVLGNGEAEVKDVKGQLKRAQSAGAEVALEEKD</sequence>
<gene>
    <name evidence="3" type="ORF">D6D20_08445</name>
</gene>
<evidence type="ECO:0000256" key="1">
    <source>
        <dbReference type="SAM" id="MobiDB-lite"/>
    </source>
</evidence>